<keyword evidence="6" id="KW-1185">Reference proteome</keyword>
<organism evidence="5 6">
    <name type="scientific">Streptomyces varsoviensis</name>
    <dbReference type="NCBI Taxonomy" id="67373"/>
    <lineage>
        <taxon>Bacteria</taxon>
        <taxon>Bacillati</taxon>
        <taxon>Actinomycetota</taxon>
        <taxon>Actinomycetes</taxon>
        <taxon>Kitasatosporales</taxon>
        <taxon>Streptomycetaceae</taxon>
        <taxon>Streptomyces</taxon>
    </lineage>
</organism>
<dbReference type="Pfam" id="PF12802">
    <property type="entry name" value="MarR_2"/>
    <property type="match status" value="1"/>
</dbReference>
<evidence type="ECO:0000256" key="3">
    <source>
        <dbReference type="ARBA" id="ARBA00023163"/>
    </source>
</evidence>
<dbReference type="SUPFAM" id="SSF46785">
    <property type="entry name" value="Winged helix' DNA-binding domain"/>
    <property type="match status" value="1"/>
</dbReference>
<gene>
    <name evidence="5" type="ORF">ADK38_31650</name>
</gene>
<reference evidence="5 6" key="1">
    <citation type="submission" date="2015-07" db="EMBL/GenBank/DDBJ databases">
        <authorList>
            <person name="Ju K.-S."/>
            <person name="Doroghazi J.R."/>
            <person name="Metcalf W.W."/>
        </authorList>
    </citation>
    <scope>NUCLEOTIDE SEQUENCE [LARGE SCALE GENOMIC DNA]</scope>
    <source>
        <strain evidence="5 6">NRRL B-3589</strain>
    </source>
</reference>
<name>A0ABR5IZ08_9ACTN</name>
<evidence type="ECO:0000259" key="4">
    <source>
        <dbReference type="Pfam" id="PF12802"/>
    </source>
</evidence>
<dbReference type="InterPro" id="IPR036390">
    <property type="entry name" value="WH_DNA-bd_sf"/>
</dbReference>
<accession>A0ABR5IZ08</accession>
<dbReference type="InterPro" id="IPR052362">
    <property type="entry name" value="HTH-GbsR_regulator"/>
</dbReference>
<protein>
    <submittedName>
        <fullName evidence="5">MarR family transcriptional regulator</fullName>
    </submittedName>
</protein>
<dbReference type="EMBL" id="LGUT01002902">
    <property type="protein sequence ID" value="KOG86332.1"/>
    <property type="molecule type" value="Genomic_DNA"/>
</dbReference>
<keyword evidence="3" id="KW-0804">Transcription</keyword>
<dbReference type="PANTHER" id="PTHR38465">
    <property type="entry name" value="HTH-TYPE TRANSCRIPTIONAL REGULATOR MJ1563-RELATED"/>
    <property type="match status" value="1"/>
</dbReference>
<dbReference type="InterPro" id="IPR000835">
    <property type="entry name" value="HTH_MarR-typ"/>
</dbReference>
<keyword evidence="2" id="KW-0238">DNA-binding</keyword>
<evidence type="ECO:0000313" key="6">
    <source>
        <dbReference type="Proteomes" id="UP000037020"/>
    </source>
</evidence>
<dbReference type="Proteomes" id="UP000037020">
    <property type="component" value="Unassembled WGS sequence"/>
</dbReference>
<sequence>MAEAGMQRMAARVFVALLASDTAALTSAEIAEQLKISPAAVSGAVRYLTNTGMISREREPGSRRDRYRLHEVLWYEIFTRRDQLFLRWGKLLGEGAQTLGPDTPAGERLAETVEFFHFLHDELLGMLGRWRAHREAKFGPGAGGVA</sequence>
<dbReference type="Gene3D" id="1.10.10.10">
    <property type="entry name" value="Winged helix-like DNA-binding domain superfamily/Winged helix DNA-binding domain"/>
    <property type="match status" value="1"/>
</dbReference>
<proteinExistence type="predicted"/>
<feature type="domain" description="HTH marR-type" evidence="4">
    <location>
        <begin position="5"/>
        <end position="64"/>
    </location>
</feature>
<evidence type="ECO:0000313" key="5">
    <source>
        <dbReference type="EMBL" id="KOG86332.1"/>
    </source>
</evidence>
<comment type="caution">
    <text evidence="5">The sequence shown here is derived from an EMBL/GenBank/DDBJ whole genome shotgun (WGS) entry which is preliminary data.</text>
</comment>
<dbReference type="InterPro" id="IPR036388">
    <property type="entry name" value="WH-like_DNA-bd_sf"/>
</dbReference>
<evidence type="ECO:0000256" key="2">
    <source>
        <dbReference type="ARBA" id="ARBA00023125"/>
    </source>
</evidence>
<keyword evidence="1" id="KW-0805">Transcription regulation</keyword>
<evidence type="ECO:0000256" key="1">
    <source>
        <dbReference type="ARBA" id="ARBA00023015"/>
    </source>
</evidence>
<dbReference type="PANTHER" id="PTHR38465:SF2">
    <property type="entry name" value="HTH-TYPE TRANSCRIPTIONAL REGULATOR MMPR5"/>
    <property type="match status" value="1"/>
</dbReference>